<evidence type="ECO:0000313" key="3">
    <source>
        <dbReference type="EMBL" id="WOO80732.1"/>
    </source>
</evidence>
<dbReference type="SUPFAM" id="SSF53474">
    <property type="entry name" value="alpha/beta-Hydrolases"/>
    <property type="match status" value="1"/>
</dbReference>
<keyword evidence="4" id="KW-1185">Reference proteome</keyword>
<evidence type="ECO:0008006" key="5">
    <source>
        <dbReference type="Google" id="ProtNLM"/>
    </source>
</evidence>
<sequence>MASTPATNGKATATKATTTNPAPTTTKYPIASWDVQYIIQHSDGPFLFQQSPWKLLCKDVRFTLRTAYQIPAIFLPMSDTRGDIRLLGIIAQVLMLVISLVLSILIVIGLIGGIPFLLIGAVLATVVFVRIASALQGPDTRESVAPGVANAPNADKEKWLFVNGICTTGSGAQVAVNRLQTLFRRPVTAVLNRSLGMLFDLGECILQRDYRLITEDIRIGYDHLRDAVLDPNLERVVLIGHSQGGIIVTAMIDQLLAEFPHHALKKVEIYTFASAANHFCDPSSGTPDAPPPFGHIEHFANHGDWVSQLGVLGYAPIPKGDTPNIIADDEKEGDVATFPLTAGEFAGRIFERLNHTGHLLNSHYLNPTDSILDSPVVRKYSRLASYLDGGNPVA</sequence>
<evidence type="ECO:0000256" key="2">
    <source>
        <dbReference type="SAM" id="Phobius"/>
    </source>
</evidence>
<dbReference type="RefSeq" id="XP_062626764.1">
    <property type="nucleotide sequence ID" value="XM_062770780.1"/>
</dbReference>
<reference evidence="3" key="1">
    <citation type="submission" date="2023-10" db="EMBL/GenBank/DDBJ databases">
        <authorList>
            <person name="Noh H."/>
        </authorList>
    </citation>
    <scope>NUCLEOTIDE SEQUENCE</scope>
    <source>
        <strain evidence="3">DUCC4014</strain>
    </source>
</reference>
<dbReference type="Proteomes" id="UP000827549">
    <property type="component" value="Chromosome 3"/>
</dbReference>
<proteinExistence type="predicted"/>
<gene>
    <name evidence="3" type="ORF">LOC62_03G004253</name>
</gene>
<keyword evidence="2" id="KW-0472">Membrane</keyword>
<dbReference type="InterPro" id="IPR029058">
    <property type="entry name" value="AB_hydrolase_fold"/>
</dbReference>
<evidence type="ECO:0000256" key="1">
    <source>
        <dbReference type="SAM" id="MobiDB-lite"/>
    </source>
</evidence>
<name>A0AAF0Y7C9_9TREE</name>
<protein>
    <recommendedName>
        <fullName evidence="5">DUF676 domain-containing protein</fullName>
    </recommendedName>
</protein>
<dbReference type="EMBL" id="CP086716">
    <property type="protein sequence ID" value="WOO80732.1"/>
    <property type="molecule type" value="Genomic_DNA"/>
</dbReference>
<accession>A0AAF0Y7C9</accession>
<feature type="transmembrane region" description="Helical" evidence="2">
    <location>
        <begin position="114"/>
        <end position="132"/>
    </location>
</feature>
<dbReference type="GeneID" id="87807491"/>
<evidence type="ECO:0000313" key="4">
    <source>
        <dbReference type="Proteomes" id="UP000827549"/>
    </source>
</evidence>
<dbReference type="PANTHER" id="PTHR42044">
    <property type="entry name" value="DUF676 DOMAIN-CONTAINING PROTEIN-RELATED"/>
    <property type="match status" value="1"/>
</dbReference>
<organism evidence="3 4">
    <name type="scientific">Vanrija pseudolonga</name>
    <dbReference type="NCBI Taxonomy" id="143232"/>
    <lineage>
        <taxon>Eukaryota</taxon>
        <taxon>Fungi</taxon>
        <taxon>Dikarya</taxon>
        <taxon>Basidiomycota</taxon>
        <taxon>Agaricomycotina</taxon>
        <taxon>Tremellomycetes</taxon>
        <taxon>Trichosporonales</taxon>
        <taxon>Trichosporonaceae</taxon>
        <taxon>Vanrija</taxon>
    </lineage>
</organism>
<dbReference type="AlphaFoldDB" id="A0AAF0Y7C9"/>
<dbReference type="PANTHER" id="PTHR42044:SF2">
    <property type="entry name" value="DUF676 DOMAIN-CONTAINING PROTEIN"/>
    <property type="match status" value="1"/>
</dbReference>
<feature type="region of interest" description="Disordered" evidence="1">
    <location>
        <begin position="1"/>
        <end position="20"/>
    </location>
</feature>
<keyword evidence="2" id="KW-1133">Transmembrane helix</keyword>
<feature type="transmembrane region" description="Helical" evidence="2">
    <location>
        <begin position="86"/>
        <end position="108"/>
    </location>
</feature>
<keyword evidence="2" id="KW-0812">Transmembrane</keyword>